<protein>
    <submittedName>
        <fullName evidence="1">NodA family N-acyltransferase</fullName>
    </submittedName>
</protein>
<keyword evidence="1" id="KW-0808">Transferase</keyword>
<keyword evidence="1" id="KW-0012">Acyltransferase</keyword>
<dbReference type="InterPro" id="IPR003484">
    <property type="entry name" value="NodA"/>
</dbReference>
<keyword evidence="2" id="KW-1185">Reference proteome</keyword>
<dbReference type="NCBIfam" id="NF001974">
    <property type="entry name" value="PRK00756.1"/>
    <property type="match status" value="1"/>
</dbReference>
<proteinExistence type="predicted"/>
<dbReference type="NCBIfam" id="TIGR04245">
    <property type="entry name" value="nodulat_NodA"/>
    <property type="match status" value="1"/>
</dbReference>
<evidence type="ECO:0000313" key="1">
    <source>
        <dbReference type="EMBL" id="RRH91917.1"/>
    </source>
</evidence>
<sequence>MRSDVRWRLCWENELRLADHVELSDFLRKTYTEAVDVKPFEGGQSWAGVRPEFRAIGYDSNGIAAHICMLRRFIKVGEVDLLVAEVGLYGVRQDLEGISLSMSAVYPVLQQLGVPFAFGTIQPAMRNHVERFCRDGRATILSGVRVRSTSPGVYLDLPPTRVEDVLVFVVPIGRSMSEWPSGTLIDRNGSEL</sequence>
<name>A0A3P3F0B1_9HYPH</name>
<organism evidence="1 2">
    <name type="scientific">Mesorhizobium tamadayense</name>
    <dbReference type="NCBI Taxonomy" id="425306"/>
    <lineage>
        <taxon>Bacteria</taxon>
        <taxon>Pseudomonadati</taxon>
        <taxon>Pseudomonadota</taxon>
        <taxon>Alphaproteobacteria</taxon>
        <taxon>Hyphomicrobiales</taxon>
        <taxon>Phyllobacteriaceae</taxon>
        <taxon>Mesorhizobium</taxon>
    </lineage>
</organism>
<evidence type="ECO:0000313" key="2">
    <source>
        <dbReference type="Proteomes" id="UP000273786"/>
    </source>
</evidence>
<dbReference type="EMBL" id="RQXT01000061">
    <property type="protein sequence ID" value="RRH91917.1"/>
    <property type="molecule type" value="Genomic_DNA"/>
</dbReference>
<dbReference type="GO" id="GO:0016746">
    <property type="term" value="F:acyltransferase activity"/>
    <property type="evidence" value="ECO:0007669"/>
    <property type="project" value="UniProtKB-KW"/>
</dbReference>
<reference evidence="1 2" key="1">
    <citation type="submission" date="2018-11" db="EMBL/GenBank/DDBJ databases">
        <title>the genome of Mesorhizobium tamadayense DSM 28320.</title>
        <authorList>
            <person name="Gao J."/>
        </authorList>
    </citation>
    <scope>NUCLEOTIDE SEQUENCE [LARGE SCALE GENOMIC DNA]</scope>
    <source>
        <strain evidence="1 2">DSM 28320</strain>
    </source>
</reference>
<dbReference type="RefSeq" id="WP_125005966.1">
    <property type="nucleotide sequence ID" value="NZ_RQXT01000061.1"/>
</dbReference>
<dbReference type="Proteomes" id="UP000273786">
    <property type="component" value="Unassembled WGS sequence"/>
</dbReference>
<dbReference type="AlphaFoldDB" id="A0A3P3F0B1"/>
<dbReference type="GO" id="GO:0005829">
    <property type="term" value="C:cytosol"/>
    <property type="evidence" value="ECO:0007669"/>
    <property type="project" value="InterPro"/>
</dbReference>
<accession>A0A3P3F0B1</accession>
<dbReference type="Pfam" id="PF02474">
    <property type="entry name" value="NodA"/>
    <property type="match status" value="1"/>
</dbReference>
<comment type="caution">
    <text evidence="1">The sequence shown here is derived from an EMBL/GenBank/DDBJ whole genome shotgun (WGS) entry which is preliminary data.</text>
</comment>
<gene>
    <name evidence="1" type="primary">nodA</name>
    <name evidence="1" type="ORF">EH240_31765</name>
</gene>
<dbReference type="OrthoDB" id="3573574at2"/>